<dbReference type="AlphaFoldDB" id="A0A3A3YY63"/>
<evidence type="ECO:0000313" key="3">
    <source>
        <dbReference type="Proteomes" id="UP000265614"/>
    </source>
</evidence>
<proteinExistence type="predicted"/>
<name>A0A3A3YY63_9ACTN</name>
<evidence type="ECO:0000313" key="2">
    <source>
        <dbReference type="EMBL" id="RJK96731.1"/>
    </source>
</evidence>
<organism evidence="2 3">
    <name type="scientific">Vallicoccus soli</name>
    <dbReference type="NCBI Taxonomy" id="2339232"/>
    <lineage>
        <taxon>Bacteria</taxon>
        <taxon>Bacillati</taxon>
        <taxon>Actinomycetota</taxon>
        <taxon>Actinomycetes</taxon>
        <taxon>Motilibacterales</taxon>
        <taxon>Vallicoccaceae</taxon>
        <taxon>Vallicoccus</taxon>
    </lineage>
</organism>
<feature type="region of interest" description="Disordered" evidence="1">
    <location>
        <begin position="1"/>
        <end position="32"/>
    </location>
</feature>
<reference evidence="2 3" key="1">
    <citation type="submission" date="2018-09" db="EMBL/GenBank/DDBJ databases">
        <title>YIM 75000 draft genome.</title>
        <authorList>
            <person name="Tang S."/>
            <person name="Feng Y."/>
        </authorList>
    </citation>
    <scope>NUCLEOTIDE SEQUENCE [LARGE SCALE GENOMIC DNA]</scope>
    <source>
        <strain evidence="2 3">YIM 75000</strain>
    </source>
</reference>
<gene>
    <name evidence="2" type="ORF">D5H78_05505</name>
</gene>
<comment type="caution">
    <text evidence="2">The sequence shown here is derived from an EMBL/GenBank/DDBJ whole genome shotgun (WGS) entry which is preliminary data.</text>
</comment>
<accession>A0A3A3YY63</accession>
<evidence type="ECO:0000256" key="1">
    <source>
        <dbReference type="SAM" id="MobiDB-lite"/>
    </source>
</evidence>
<sequence>MVEGAAARTVRPRRRDVRRGTEEPVDLPAVDPGHLDDLAADLLRLREQVLELAGSVRAAPPGADWTGPGADAARAAARRDAEDLVRAADDAGAAALLLRAHAEEVRGAAARGAAAAAAARVALDPVRGLGGAP</sequence>
<dbReference type="Proteomes" id="UP000265614">
    <property type="component" value="Unassembled WGS sequence"/>
</dbReference>
<keyword evidence="3" id="KW-1185">Reference proteome</keyword>
<protein>
    <submittedName>
        <fullName evidence="2">Uncharacterized protein</fullName>
    </submittedName>
</protein>
<dbReference type="EMBL" id="QZEZ01000002">
    <property type="protein sequence ID" value="RJK96731.1"/>
    <property type="molecule type" value="Genomic_DNA"/>
</dbReference>